<protein>
    <recommendedName>
        <fullName evidence="9">Octaprenyl diphosphate synthase</fullName>
        <ecNumber evidence="8">2.5.1.90</ecNumber>
    </recommendedName>
    <alternativeName>
        <fullName evidence="11">All-trans-octaprenyl-diphosphate synthase</fullName>
    </alternativeName>
    <alternativeName>
        <fullName evidence="10">Octaprenyl pyrophosphate synthase</fullName>
    </alternativeName>
</protein>
<dbReference type="NCBIfam" id="NF008140">
    <property type="entry name" value="PRK10888.1"/>
    <property type="match status" value="1"/>
</dbReference>
<evidence type="ECO:0000256" key="12">
    <source>
        <dbReference type="RuleBase" id="RU004466"/>
    </source>
</evidence>
<comment type="catalytic activity">
    <reaction evidence="6">
        <text>5 isopentenyl diphosphate + (2E,6E)-farnesyl diphosphate = all-trans-octaprenyl diphosphate + 5 diphosphate</text>
        <dbReference type="Rhea" id="RHEA:27798"/>
        <dbReference type="ChEBI" id="CHEBI:33019"/>
        <dbReference type="ChEBI" id="CHEBI:57711"/>
        <dbReference type="ChEBI" id="CHEBI:128769"/>
        <dbReference type="ChEBI" id="CHEBI:175763"/>
        <dbReference type="EC" id="2.5.1.90"/>
    </reaction>
</comment>
<dbReference type="InterPro" id="IPR008949">
    <property type="entry name" value="Isoprenoid_synthase_dom_sf"/>
</dbReference>
<organism evidence="13 14">
    <name type="scientific">Ferrigenium kumadai</name>
    <dbReference type="NCBI Taxonomy" id="1682490"/>
    <lineage>
        <taxon>Bacteria</taxon>
        <taxon>Pseudomonadati</taxon>
        <taxon>Pseudomonadota</taxon>
        <taxon>Betaproteobacteria</taxon>
        <taxon>Nitrosomonadales</taxon>
        <taxon>Gallionellaceae</taxon>
        <taxon>Ferrigenium</taxon>
    </lineage>
</organism>
<comment type="similarity">
    <text evidence="2 12">Belongs to the FPP/GGPP synthase family.</text>
</comment>
<proteinExistence type="inferred from homology"/>
<evidence type="ECO:0000256" key="5">
    <source>
        <dbReference type="ARBA" id="ARBA00022842"/>
    </source>
</evidence>
<evidence type="ECO:0000256" key="4">
    <source>
        <dbReference type="ARBA" id="ARBA00022723"/>
    </source>
</evidence>
<dbReference type="EC" id="2.5.1.90" evidence="8"/>
<dbReference type="PROSITE" id="PS00444">
    <property type="entry name" value="POLYPRENYL_SYNTHASE_2"/>
    <property type="match status" value="1"/>
</dbReference>
<dbReference type="EMBL" id="AP019536">
    <property type="protein sequence ID" value="BBJ00399.1"/>
    <property type="molecule type" value="Genomic_DNA"/>
</dbReference>
<dbReference type="GO" id="GO:0008299">
    <property type="term" value="P:isoprenoid biosynthetic process"/>
    <property type="evidence" value="ECO:0007669"/>
    <property type="project" value="InterPro"/>
</dbReference>
<dbReference type="SUPFAM" id="SSF48576">
    <property type="entry name" value="Terpenoid synthases"/>
    <property type="match status" value="1"/>
</dbReference>
<evidence type="ECO:0000256" key="3">
    <source>
        <dbReference type="ARBA" id="ARBA00022679"/>
    </source>
</evidence>
<evidence type="ECO:0000313" key="14">
    <source>
        <dbReference type="Proteomes" id="UP001319121"/>
    </source>
</evidence>
<dbReference type="SFLD" id="SFLDS00005">
    <property type="entry name" value="Isoprenoid_Synthase_Type_I"/>
    <property type="match status" value="1"/>
</dbReference>
<keyword evidence="4" id="KW-0479">Metal-binding</keyword>
<evidence type="ECO:0000256" key="10">
    <source>
        <dbReference type="ARBA" id="ARBA00079637"/>
    </source>
</evidence>
<evidence type="ECO:0000256" key="1">
    <source>
        <dbReference type="ARBA" id="ARBA00001946"/>
    </source>
</evidence>
<dbReference type="Gene3D" id="1.10.600.10">
    <property type="entry name" value="Farnesyl Diphosphate Synthase"/>
    <property type="match status" value="1"/>
</dbReference>
<dbReference type="PANTHER" id="PTHR12001:SF69">
    <property type="entry name" value="ALL TRANS-POLYPRENYL-DIPHOSPHATE SYNTHASE PDSS1"/>
    <property type="match status" value="1"/>
</dbReference>
<keyword evidence="5" id="KW-0460">Magnesium</keyword>
<reference evidence="13 14" key="1">
    <citation type="submission" date="2019-03" db="EMBL/GenBank/DDBJ databases">
        <title>Complete genome sequence of Ferrigenium kumadai strain An22, a microaerophilic iron-oxidizing bacterium isolated from a paddy field soil.</title>
        <authorList>
            <person name="Watanabe T."/>
            <person name="Asakawa S."/>
        </authorList>
    </citation>
    <scope>NUCLEOTIDE SEQUENCE [LARGE SCALE GENOMIC DNA]</scope>
    <source>
        <strain evidence="13 14">An22</strain>
    </source>
</reference>
<dbReference type="Pfam" id="PF00348">
    <property type="entry name" value="polyprenyl_synt"/>
    <property type="match status" value="1"/>
</dbReference>
<dbReference type="KEGG" id="fku:FGKAn22_20910"/>
<keyword evidence="14" id="KW-1185">Reference proteome</keyword>
<evidence type="ECO:0000256" key="2">
    <source>
        <dbReference type="ARBA" id="ARBA00006706"/>
    </source>
</evidence>
<dbReference type="Proteomes" id="UP001319121">
    <property type="component" value="Chromosome"/>
</dbReference>
<evidence type="ECO:0000256" key="6">
    <source>
        <dbReference type="ARBA" id="ARBA00051506"/>
    </source>
</evidence>
<keyword evidence="3 12" id="KW-0808">Transferase</keyword>
<dbReference type="RefSeq" id="WP_281411911.1">
    <property type="nucleotide sequence ID" value="NZ_AP019536.1"/>
</dbReference>
<evidence type="ECO:0000313" key="13">
    <source>
        <dbReference type="EMBL" id="BBJ00399.1"/>
    </source>
</evidence>
<dbReference type="PANTHER" id="PTHR12001">
    <property type="entry name" value="GERANYLGERANYL PYROPHOSPHATE SYNTHASE"/>
    <property type="match status" value="1"/>
</dbReference>
<dbReference type="AlphaFoldDB" id="A0AAN1W0E9"/>
<dbReference type="InterPro" id="IPR000092">
    <property type="entry name" value="Polyprenyl_synt"/>
</dbReference>
<accession>A0AAN1W0E9</accession>
<sequence>MENLKQLLAADMAAVDQVIRARLHSEVLLVNQIGEYIINSGGKRLRPALVVLSAEAFGYRGKHQHELAAVVEFIHTATLLHDDVVDESELRRGRETANELFGNAASVLVGDFLYSRAFQMMVEVGEMRVMQVLAEATNVIAEGEVLQLLNCHDASVDVSNYMRVIHCKTAKLFEAAMRLGAILAKASAADEEAAAKYGMHLGTAFQLVDDVLDYSADEAETGKHLGDDLAEGKPTLPLIYAMQHGTAAQAAVVREAIEQGDVGRFTEVLEIIRETGALEFTRQQAMREAEAACAAISSLAGSQYKQSLVELALFAAQRQF</sequence>
<evidence type="ECO:0000256" key="7">
    <source>
        <dbReference type="ARBA" id="ARBA00055029"/>
    </source>
</evidence>
<comment type="function">
    <text evidence="7">Supplies octaprenyl diphosphate, the precursor for the side chain of the isoprenoid quinones ubiquinone and menaquinone.</text>
</comment>
<evidence type="ECO:0000256" key="11">
    <source>
        <dbReference type="ARBA" id="ARBA00083124"/>
    </source>
</evidence>
<comment type="cofactor">
    <cofactor evidence="1">
        <name>Mg(2+)</name>
        <dbReference type="ChEBI" id="CHEBI:18420"/>
    </cofactor>
</comment>
<dbReference type="GO" id="GO:0046872">
    <property type="term" value="F:metal ion binding"/>
    <property type="evidence" value="ECO:0007669"/>
    <property type="project" value="UniProtKB-KW"/>
</dbReference>
<dbReference type="GO" id="GO:0106350">
    <property type="term" value="F:all-trans-octaprenyl-diphosphate synthase activity"/>
    <property type="evidence" value="ECO:0007669"/>
    <property type="project" value="UniProtKB-EC"/>
</dbReference>
<dbReference type="CDD" id="cd00685">
    <property type="entry name" value="Trans_IPPS_HT"/>
    <property type="match status" value="1"/>
</dbReference>
<dbReference type="InterPro" id="IPR033749">
    <property type="entry name" value="Polyprenyl_synt_CS"/>
</dbReference>
<evidence type="ECO:0000256" key="9">
    <source>
        <dbReference type="ARBA" id="ARBA00072473"/>
    </source>
</evidence>
<dbReference type="FunFam" id="1.10.600.10:FF:000002">
    <property type="entry name" value="Octaprenyl diphosphate synthase"/>
    <property type="match status" value="1"/>
</dbReference>
<name>A0AAN1W0E9_9PROT</name>
<evidence type="ECO:0000256" key="8">
    <source>
        <dbReference type="ARBA" id="ARBA00066511"/>
    </source>
</evidence>
<gene>
    <name evidence="13" type="primary">ispB</name>
    <name evidence="13" type="ORF">FGKAn22_20910</name>
</gene>
<dbReference type="PROSITE" id="PS00723">
    <property type="entry name" value="POLYPRENYL_SYNTHASE_1"/>
    <property type="match status" value="1"/>
</dbReference>